<evidence type="ECO:0000313" key="2">
    <source>
        <dbReference type="EMBL" id="SMC74222.1"/>
    </source>
</evidence>
<name>A0A1W2BNE1_9MICO</name>
<proteinExistence type="predicted"/>
<feature type="region of interest" description="Disordered" evidence="1">
    <location>
        <begin position="43"/>
        <end position="68"/>
    </location>
</feature>
<dbReference type="OrthoDB" id="5122806at2"/>
<dbReference type="Proteomes" id="UP000192634">
    <property type="component" value="Unassembled WGS sequence"/>
</dbReference>
<dbReference type="AlphaFoldDB" id="A0A1W2BNE1"/>
<evidence type="ECO:0000313" key="3">
    <source>
        <dbReference type="Proteomes" id="UP000192634"/>
    </source>
</evidence>
<sequence>MTSNTNNLPPQRMRDYRIEAELRDSPDLHKLAQVFIGMAQARAANEHRAHTAPQNPPAVDDADHDVES</sequence>
<gene>
    <name evidence="2" type="ORF">SAMN06296429_108169</name>
</gene>
<dbReference type="EMBL" id="FWXN01000008">
    <property type="protein sequence ID" value="SMC74222.1"/>
    <property type="molecule type" value="Genomic_DNA"/>
</dbReference>
<protein>
    <submittedName>
        <fullName evidence="2">Uncharacterized protein</fullName>
    </submittedName>
</protein>
<accession>A0A1W2BNE1</accession>
<organism evidence="2 3">
    <name type="scientific">Janibacter indicus</name>
    <dbReference type="NCBI Taxonomy" id="857417"/>
    <lineage>
        <taxon>Bacteria</taxon>
        <taxon>Bacillati</taxon>
        <taxon>Actinomycetota</taxon>
        <taxon>Actinomycetes</taxon>
        <taxon>Micrococcales</taxon>
        <taxon>Intrasporangiaceae</taxon>
        <taxon>Janibacter</taxon>
    </lineage>
</organism>
<reference evidence="2 3" key="1">
    <citation type="submission" date="2017-04" db="EMBL/GenBank/DDBJ databases">
        <authorList>
            <person name="Afonso C.L."/>
            <person name="Miller P.J."/>
            <person name="Scott M.A."/>
            <person name="Spackman E."/>
            <person name="Goraichik I."/>
            <person name="Dimitrov K.M."/>
            <person name="Suarez D.L."/>
            <person name="Swayne D.E."/>
        </authorList>
    </citation>
    <scope>NUCLEOTIDE SEQUENCE [LARGE SCALE GENOMIC DNA]</scope>
    <source>
        <strain evidence="2 3">CGMCC 1.12511</strain>
    </source>
</reference>
<dbReference type="RefSeq" id="WP_075866916.1">
    <property type="nucleotide sequence ID" value="NZ_FWXN01000008.1"/>
</dbReference>
<evidence type="ECO:0000256" key="1">
    <source>
        <dbReference type="SAM" id="MobiDB-lite"/>
    </source>
</evidence>